<reference evidence="8" key="1">
    <citation type="submission" date="2020-09" db="EMBL/GenBank/DDBJ databases">
        <title>Desulfogranum mesoprofundum gen. nov., sp. nov., a novel mesophilic, sulfate-reducing chemolithoautotroph isolated from a deep-sea hydrothermal vent chimney in the Suiyo Seamount.</title>
        <authorList>
            <person name="Hashimoto Y."/>
            <person name="Nakagawa S."/>
        </authorList>
    </citation>
    <scope>NUCLEOTIDE SEQUENCE</scope>
    <source>
        <strain evidence="8">KT2</strain>
    </source>
</reference>
<dbReference type="GO" id="GO:0005524">
    <property type="term" value="F:ATP binding"/>
    <property type="evidence" value="ECO:0007669"/>
    <property type="project" value="UniProtKB-KW"/>
</dbReference>
<accession>A0A8D5JIA6</accession>
<keyword evidence="3" id="KW-0547">Nucleotide-binding</keyword>
<dbReference type="GO" id="GO:0008804">
    <property type="term" value="F:carbamate kinase activity"/>
    <property type="evidence" value="ECO:0007669"/>
    <property type="project" value="InterPro"/>
</dbReference>
<dbReference type="KEGG" id="dbk:DGMP_31720"/>
<dbReference type="NCBIfam" id="NF009007">
    <property type="entry name" value="PRK12352.1"/>
    <property type="match status" value="1"/>
</dbReference>
<evidence type="ECO:0000256" key="5">
    <source>
        <dbReference type="ARBA" id="ARBA00022840"/>
    </source>
</evidence>
<evidence type="ECO:0000259" key="7">
    <source>
        <dbReference type="Pfam" id="PF00696"/>
    </source>
</evidence>
<sequence>MKRRMVLAVGGNGLIKNGEHREIDDQLAAVQEIAGFIADIMQLGFAVTVTHGNGPQVGYIFRRSELAFEAGELHFVPLKNCVADTQGAIGYQLQESLHNTFHQRGMVEQPVAMVTMVEVDGNDPSFQNPTKPIGVFYPKQKVDSLLRKHSDWHIVYQKGRGYRRVVPSPRPIRIVEMEALKTMMDSGFVVIAAGGGGIPVDRDGDGNLVGVNCVVDKDLTAALMAIELKADLLVISTQVESVYLDFDSPQRKALQRLTVAEAYGRIGQGHFGPGTMLPKIEAALKFISHGGKEVIITSPENLVAAVQGKKGTRIVP</sequence>
<dbReference type="Pfam" id="PF00696">
    <property type="entry name" value="AA_kinase"/>
    <property type="match status" value="1"/>
</dbReference>
<keyword evidence="2 6" id="KW-0808">Transferase</keyword>
<dbReference type="AlphaFoldDB" id="A0A8D5JIA6"/>
<evidence type="ECO:0000256" key="2">
    <source>
        <dbReference type="ARBA" id="ARBA00022679"/>
    </source>
</evidence>
<keyword evidence="5" id="KW-0067">ATP-binding</keyword>
<dbReference type="PANTHER" id="PTHR30409">
    <property type="entry name" value="CARBAMATE KINASE"/>
    <property type="match status" value="1"/>
</dbReference>
<evidence type="ECO:0000313" key="8">
    <source>
        <dbReference type="EMBL" id="BCL62479.1"/>
    </source>
</evidence>
<name>A0A8D5JIA6_9BACT</name>
<evidence type="ECO:0000313" key="9">
    <source>
        <dbReference type="Proteomes" id="UP000826725"/>
    </source>
</evidence>
<dbReference type="CDD" id="cd04235">
    <property type="entry name" value="AAK_CK"/>
    <property type="match status" value="1"/>
</dbReference>
<dbReference type="GO" id="GO:0005829">
    <property type="term" value="C:cytosol"/>
    <property type="evidence" value="ECO:0007669"/>
    <property type="project" value="TreeGrafter"/>
</dbReference>
<gene>
    <name evidence="8" type="ORF">DGMP_31720</name>
</gene>
<evidence type="ECO:0000256" key="4">
    <source>
        <dbReference type="ARBA" id="ARBA00022777"/>
    </source>
</evidence>
<keyword evidence="9" id="KW-1185">Reference proteome</keyword>
<protein>
    <recommendedName>
        <fullName evidence="6">Carbamate kinase</fullName>
    </recommendedName>
</protein>
<dbReference type="EMBL" id="AP024086">
    <property type="protein sequence ID" value="BCL62479.1"/>
    <property type="molecule type" value="Genomic_DNA"/>
</dbReference>
<feature type="domain" description="Aspartate/glutamate/uridylate kinase" evidence="7">
    <location>
        <begin position="4"/>
        <end position="298"/>
    </location>
</feature>
<dbReference type="InterPro" id="IPR023000">
    <property type="entry name" value="Shikimate_kinase_CS"/>
</dbReference>
<dbReference type="FunFam" id="3.40.1160.10:FF:000007">
    <property type="entry name" value="Carbamate kinase"/>
    <property type="match status" value="1"/>
</dbReference>
<dbReference type="PROSITE" id="PS01128">
    <property type="entry name" value="SHIKIMATE_KINASE"/>
    <property type="match status" value="1"/>
</dbReference>
<evidence type="ECO:0000256" key="1">
    <source>
        <dbReference type="ARBA" id="ARBA00011066"/>
    </source>
</evidence>
<dbReference type="PANTHER" id="PTHR30409:SF1">
    <property type="entry name" value="CARBAMATE KINASE-RELATED"/>
    <property type="match status" value="1"/>
</dbReference>
<comment type="similarity">
    <text evidence="1 6">Belongs to the carbamate kinase family.</text>
</comment>
<evidence type="ECO:0000256" key="6">
    <source>
        <dbReference type="PIRNR" id="PIRNR000723"/>
    </source>
</evidence>
<dbReference type="InterPro" id="IPR001048">
    <property type="entry name" value="Asp/Glu/Uridylate_kinase"/>
</dbReference>
<keyword evidence="4 6" id="KW-0418">Kinase</keyword>
<dbReference type="PIRSF" id="PIRSF000723">
    <property type="entry name" value="Carbamate_kin"/>
    <property type="match status" value="1"/>
</dbReference>
<dbReference type="InterPro" id="IPR003964">
    <property type="entry name" value="Carb_kinase"/>
</dbReference>
<dbReference type="GO" id="GO:0019546">
    <property type="term" value="P:L-arginine deiminase pathway"/>
    <property type="evidence" value="ECO:0007669"/>
    <property type="project" value="TreeGrafter"/>
</dbReference>
<dbReference type="RefSeq" id="WP_228854829.1">
    <property type="nucleotide sequence ID" value="NZ_AP024086.1"/>
</dbReference>
<dbReference type="Proteomes" id="UP000826725">
    <property type="component" value="Chromosome"/>
</dbReference>
<proteinExistence type="inferred from homology"/>
<evidence type="ECO:0000256" key="3">
    <source>
        <dbReference type="ARBA" id="ARBA00022741"/>
    </source>
</evidence>
<organism evidence="8 9">
    <name type="scientific">Desulfomarina profundi</name>
    <dbReference type="NCBI Taxonomy" id="2772557"/>
    <lineage>
        <taxon>Bacteria</taxon>
        <taxon>Pseudomonadati</taxon>
        <taxon>Thermodesulfobacteriota</taxon>
        <taxon>Desulfobulbia</taxon>
        <taxon>Desulfobulbales</taxon>
        <taxon>Desulfobulbaceae</taxon>
        <taxon>Desulfomarina</taxon>
    </lineage>
</organism>